<dbReference type="InterPro" id="IPR050251">
    <property type="entry name" value="HpcH-HpaI_aldolase"/>
</dbReference>
<reference evidence="5 6" key="1">
    <citation type="submission" date="2015-01" db="EMBL/GenBank/DDBJ databases">
        <title>Vibrio sp. C94 JCM 19241 whole genome shotgun sequence.</title>
        <authorList>
            <person name="Sawabe T."/>
            <person name="Meirelles P."/>
            <person name="Feng G."/>
            <person name="Sayaka M."/>
            <person name="Hattori M."/>
            <person name="Ohkuma M."/>
        </authorList>
    </citation>
    <scope>NUCLEOTIDE SEQUENCE [LARGE SCALE GENOMIC DNA]</scope>
    <source>
        <strain evidence="6">JCM 19241</strain>
    </source>
</reference>
<sequence>MSLAKQLKSQKQLGTFVKTPHPHVIEVLALSNLDFIILDAEHSPYDRASLDFCIMTARLSGLPSLVRVPDAQPSTLLNALDCGASGVQVPHVCTKEQAEHIAKITRYGEGGRGYAGSTRAASYATKPMPKHLADSKASTTVVAQIEDPIGVENVEEIAKVEGIDALFIGQVDLAVAYGASSVADEVVTEASLRIIKAAKDAGKPVGMFLASGSMVPQWSEAGVTFFGIGSEHKMIIEGFKLERDRMLSA</sequence>
<dbReference type="AlphaFoldDB" id="A0A0B8Q5A0"/>
<name>A0A0B8Q5A0_9VIBR</name>
<protein>
    <submittedName>
        <fullName evidence="5">4-hydroxy-2-oxovalerate aldolase</fullName>
    </submittedName>
</protein>
<organism evidence="5 6">
    <name type="scientific">Vibrio ishigakensis</name>
    <dbReference type="NCBI Taxonomy" id="1481914"/>
    <lineage>
        <taxon>Bacteria</taxon>
        <taxon>Pseudomonadati</taxon>
        <taxon>Pseudomonadota</taxon>
        <taxon>Gammaproteobacteria</taxon>
        <taxon>Vibrionales</taxon>
        <taxon>Vibrionaceae</taxon>
        <taxon>Vibrio</taxon>
    </lineage>
</organism>
<dbReference type="GO" id="GO:0016832">
    <property type="term" value="F:aldehyde-lyase activity"/>
    <property type="evidence" value="ECO:0007669"/>
    <property type="project" value="TreeGrafter"/>
</dbReference>
<comment type="similarity">
    <text evidence="1">Belongs to the HpcH/HpaI aldolase family.</text>
</comment>
<evidence type="ECO:0000313" key="5">
    <source>
        <dbReference type="EMBL" id="GAM73716.1"/>
    </source>
</evidence>
<dbReference type="GO" id="GO:0046872">
    <property type="term" value="F:metal ion binding"/>
    <property type="evidence" value="ECO:0007669"/>
    <property type="project" value="UniProtKB-KW"/>
</dbReference>
<dbReference type="PANTHER" id="PTHR30502:SF0">
    <property type="entry name" value="PHOSPHOENOLPYRUVATE CARBOXYLASE FAMILY PROTEIN"/>
    <property type="match status" value="1"/>
</dbReference>
<dbReference type="InterPro" id="IPR015813">
    <property type="entry name" value="Pyrv/PenolPyrv_kinase-like_dom"/>
</dbReference>
<evidence type="ECO:0000313" key="6">
    <source>
        <dbReference type="Proteomes" id="UP000031666"/>
    </source>
</evidence>
<dbReference type="STRING" id="1481914.JCM19241_3171"/>
<keyword evidence="3" id="KW-0456">Lyase</keyword>
<dbReference type="Gene3D" id="3.20.20.60">
    <property type="entry name" value="Phosphoenolpyruvate-binding domains"/>
    <property type="match status" value="1"/>
</dbReference>
<dbReference type="EMBL" id="BBSC01000001">
    <property type="protein sequence ID" value="GAM73716.1"/>
    <property type="molecule type" value="Genomic_DNA"/>
</dbReference>
<reference evidence="5 6" key="2">
    <citation type="submission" date="2015-01" db="EMBL/GenBank/DDBJ databases">
        <authorList>
            <consortium name="NBRP consortium"/>
            <person name="Sawabe T."/>
            <person name="Meirelles P."/>
            <person name="Feng G."/>
            <person name="Sayaka M."/>
            <person name="Hattori M."/>
            <person name="Ohkuma M."/>
        </authorList>
    </citation>
    <scope>NUCLEOTIDE SEQUENCE [LARGE SCALE GENOMIC DNA]</scope>
    <source>
        <strain evidence="6">JCM 19241</strain>
    </source>
</reference>
<accession>A0A0B8Q5A0</accession>
<dbReference type="PANTHER" id="PTHR30502">
    <property type="entry name" value="2-KETO-3-DEOXY-L-RHAMNONATE ALDOLASE"/>
    <property type="match status" value="1"/>
</dbReference>
<proteinExistence type="inferred from homology"/>
<comment type="caution">
    <text evidence="5">The sequence shown here is derived from an EMBL/GenBank/DDBJ whole genome shotgun (WGS) entry which is preliminary data.</text>
</comment>
<evidence type="ECO:0000259" key="4">
    <source>
        <dbReference type="Pfam" id="PF03328"/>
    </source>
</evidence>
<feature type="domain" description="HpcH/HpaI aldolase/citrate lyase" evidence="4">
    <location>
        <begin position="12"/>
        <end position="236"/>
    </location>
</feature>
<dbReference type="InterPro" id="IPR005000">
    <property type="entry name" value="Aldolase/citrate-lyase_domain"/>
</dbReference>
<gene>
    <name evidence="5" type="ORF">JCM19241_3171</name>
</gene>
<keyword evidence="2" id="KW-0479">Metal-binding</keyword>
<dbReference type="Proteomes" id="UP000031666">
    <property type="component" value="Unassembled WGS sequence"/>
</dbReference>
<evidence type="ECO:0000256" key="2">
    <source>
        <dbReference type="ARBA" id="ARBA00022723"/>
    </source>
</evidence>
<dbReference type="Pfam" id="PF03328">
    <property type="entry name" value="HpcH_HpaI"/>
    <property type="match status" value="1"/>
</dbReference>
<evidence type="ECO:0000256" key="3">
    <source>
        <dbReference type="ARBA" id="ARBA00023239"/>
    </source>
</evidence>
<dbReference type="InterPro" id="IPR040442">
    <property type="entry name" value="Pyrv_kinase-like_dom_sf"/>
</dbReference>
<evidence type="ECO:0000256" key="1">
    <source>
        <dbReference type="ARBA" id="ARBA00005568"/>
    </source>
</evidence>
<dbReference type="SUPFAM" id="SSF51621">
    <property type="entry name" value="Phosphoenolpyruvate/pyruvate domain"/>
    <property type="match status" value="1"/>
</dbReference>
<dbReference type="GO" id="GO:0005737">
    <property type="term" value="C:cytoplasm"/>
    <property type="evidence" value="ECO:0007669"/>
    <property type="project" value="TreeGrafter"/>
</dbReference>